<dbReference type="InterPro" id="IPR051687">
    <property type="entry name" value="Peroxisomal_Beta-Oxidation"/>
</dbReference>
<name>X0THB8_9ZZZZ</name>
<dbReference type="GO" id="GO:0016491">
    <property type="term" value="F:oxidoreductase activity"/>
    <property type="evidence" value="ECO:0007669"/>
    <property type="project" value="UniProtKB-KW"/>
</dbReference>
<evidence type="ECO:0000256" key="2">
    <source>
        <dbReference type="ARBA" id="ARBA00023002"/>
    </source>
</evidence>
<evidence type="ECO:0000256" key="1">
    <source>
        <dbReference type="ARBA" id="ARBA00006484"/>
    </source>
</evidence>
<feature type="non-terminal residue" evidence="3">
    <location>
        <position position="109"/>
    </location>
</feature>
<dbReference type="Gene3D" id="3.40.50.720">
    <property type="entry name" value="NAD(P)-binding Rossmann-like Domain"/>
    <property type="match status" value="1"/>
</dbReference>
<dbReference type="Pfam" id="PF00106">
    <property type="entry name" value="adh_short"/>
    <property type="match status" value="1"/>
</dbReference>
<dbReference type="PRINTS" id="PR00081">
    <property type="entry name" value="GDHRDH"/>
</dbReference>
<dbReference type="EMBL" id="BARS01016958">
    <property type="protein sequence ID" value="GAF92639.1"/>
    <property type="molecule type" value="Genomic_DNA"/>
</dbReference>
<proteinExistence type="inferred from homology"/>
<dbReference type="AlphaFoldDB" id="X0THB8"/>
<organism evidence="3">
    <name type="scientific">marine sediment metagenome</name>
    <dbReference type="NCBI Taxonomy" id="412755"/>
    <lineage>
        <taxon>unclassified sequences</taxon>
        <taxon>metagenomes</taxon>
        <taxon>ecological metagenomes</taxon>
    </lineage>
</organism>
<accession>X0THB8</accession>
<evidence type="ECO:0008006" key="4">
    <source>
        <dbReference type="Google" id="ProtNLM"/>
    </source>
</evidence>
<dbReference type="InterPro" id="IPR036291">
    <property type="entry name" value="NAD(P)-bd_dom_sf"/>
</dbReference>
<reference evidence="3" key="1">
    <citation type="journal article" date="2014" name="Front. Microbiol.">
        <title>High frequency of phylogenetically diverse reductive dehalogenase-homologous genes in deep subseafloor sedimentary metagenomes.</title>
        <authorList>
            <person name="Kawai M."/>
            <person name="Futagami T."/>
            <person name="Toyoda A."/>
            <person name="Takaki Y."/>
            <person name="Nishi S."/>
            <person name="Hori S."/>
            <person name="Arai W."/>
            <person name="Tsubouchi T."/>
            <person name="Morono Y."/>
            <person name="Uchiyama I."/>
            <person name="Ito T."/>
            <person name="Fujiyama A."/>
            <person name="Inagaki F."/>
            <person name="Takami H."/>
        </authorList>
    </citation>
    <scope>NUCLEOTIDE SEQUENCE</scope>
    <source>
        <strain evidence="3">Expedition CK06-06</strain>
    </source>
</reference>
<dbReference type="SUPFAM" id="SSF51735">
    <property type="entry name" value="NAD(P)-binding Rossmann-fold domains"/>
    <property type="match status" value="1"/>
</dbReference>
<dbReference type="InterPro" id="IPR002347">
    <property type="entry name" value="SDR_fam"/>
</dbReference>
<comment type="caution">
    <text evidence="3">The sequence shown here is derived from an EMBL/GenBank/DDBJ whole genome shotgun (WGS) entry which is preliminary data.</text>
</comment>
<gene>
    <name evidence="3" type="ORF">S01H1_27804</name>
</gene>
<comment type="similarity">
    <text evidence="1">Belongs to the short-chain dehydrogenases/reductases (SDR) family.</text>
</comment>
<evidence type="ECO:0000313" key="3">
    <source>
        <dbReference type="EMBL" id="GAF92639.1"/>
    </source>
</evidence>
<protein>
    <recommendedName>
        <fullName evidence="4">Short-chain dehydrogenase/reductase SDR</fullName>
    </recommendedName>
</protein>
<dbReference type="PANTHER" id="PTHR45024">
    <property type="entry name" value="DEHYDROGENASES, SHORT CHAIN"/>
    <property type="match status" value="1"/>
</dbReference>
<dbReference type="PANTHER" id="PTHR45024:SF2">
    <property type="entry name" value="SCP2 DOMAIN-CONTAINING PROTEIN"/>
    <property type="match status" value="1"/>
</dbReference>
<sequence length="109" mass="10983">MTEDQGLKGKSAVVTGGGDGIGRGIAIALASEGAKVVINDIGRNSEDVFFADEVVKEITNEGGQAVANHDSVATISGGENIIKTATDHFGRIDILVSCAGNLTSAPTVA</sequence>
<keyword evidence="2" id="KW-0560">Oxidoreductase</keyword>